<keyword evidence="5" id="KW-1185">Reference proteome</keyword>
<feature type="domain" description="Amidohydrolase-related" evidence="3">
    <location>
        <begin position="10"/>
        <end position="134"/>
    </location>
</feature>
<dbReference type="InterPro" id="IPR052350">
    <property type="entry name" value="Metallo-dep_Lactonases"/>
</dbReference>
<feature type="region of interest" description="Disordered" evidence="2">
    <location>
        <begin position="152"/>
        <end position="172"/>
    </location>
</feature>
<dbReference type="PANTHER" id="PTHR43569">
    <property type="entry name" value="AMIDOHYDROLASE"/>
    <property type="match status" value="1"/>
</dbReference>
<sequence length="172" mass="18124">MTPEFVAGARTLAAEGLAFDACVRWTQLADAAALAAAAPELRIVLDHVGKLPVSPATRGDGDVARWADGIRRIAERPRVHCKLSGLPAESSDDWTGDALTPFLDVALEAFGPDRLIYGSDWPVSGPGAAVAWIRLRVGRGCQTETGCTRRPAIPPSTSMAVPVVEPDAGLTR</sequence>
<dbReference type="InterPro" id="IPR006680">
    <property type="entry name" value="Amidohydro-rel"/>
</dbReference>
<evidence type="ECO:0000256" key="2">
    <source>
        <dbReference type="SAM" id="MobiDB-lite"/>
    </source>
</evidence>
<dbReference type="InterPro" id="IPR032466">
    <property type="entry name" value="Metal_Hydrolase"/>
</dbReference>
<dbReference type="Pfam" id="PF04909">
    <property type="entry name" value="Amidohydro_2"/>
    <property type="match status" value="1"/>
</dbReference>
<evidence type="ECO:0000313" key="5">
    <source>
        <dbReference type="Proteomes" id="UP000638043"/>
    </source>
</evidence>
<dbReference type="RefSeq" id="WP_188702987.1">
    <property type="nucleotide sequence ID" value="NZ_BMMQ01000012.1"/>
</dbReference>
<dbReference type="Proteomes" id="UP000638043">
    <property type="component" value="Unassembled WGS sequence"/>
</dbReference>
<gene>
    <name evidence="4" type="ORF">GCM10010910_28300</name>
</gene>
<reference evidence="5" key="1">
    <citation type="journal article" date="2019" name="Int. J. Syst. Evol. Microbiol.">
        <title>The Global Catalogue of Microorganisms (GCM) 10K type strain sequencing project: providing services to taxonomists for standard genome sequencing and annotation.</title>
        <authorList>
            <consortium name="The Broad Institute Genomics Platform"/>
            <consortium name="The Broad Institute Genome Sequencing Center for Infectious Disease"/>
            <person name="Wu L."/>
            <person name="Ma J."/>
        </authorList>
    </citation>
    <scope>NUCLEOTIDE SEQUENCE [LARGE SCALE GENOMIC DNA]</scope>
    <source>
        <strain evidence="5">CGMCC 4.7181</strain>
    </source>
</reference>
<dbReference type="Gene3D" id="3.20.20.140">
    <property type="entry name" value="Metal-dependent hydrolases"/>
    <property type="match status" value="1"/>
</dbReference>
<dbReference type="EMBL" id="BMMQ01000012">
    <property type="protein sequence ID" value="GGO67158.1"/>
    <property type="molecule type" value="Genomic_DNA"/>
</dbReference>
<comment type="caution">
    <text evidence="4">The sequence shown here is derived from an EMBL/GenBank/DDBJ whole genome shotgun (WGS) entry which is preliminary data.</text>
</comment>
<name>A0ABQ2N4R2_9MICO</name>
<organism evidence="4 5">
    <name type="scientific">Microbacterium nanhaiense</name>
    <dbReference type="NCBI Taxonomy" id="1301026"/>
    <lineage>
        <taxon>Bacteria</taxon>
        <taxon>Bacillati</taxon>
        <taxon>Actinomycetota</taxon>
        <taxon>Actinomycetes</taxon>
        <taxon>Micrococcales</taxon>
        <taxon>Microbacteriaceae</taxon>
        <taxon>Microbacterium</taxon>
    </lineage>
</organism>
<protein>
    <recommendedName>
        <fullName evidence="3">Amidohydrolase-related domain-containing protein</fullName>
    </recommendedName>
</protein>
<evidence type="ECO:0000256" key="1">
    <source>
        <dbReference type="ARBA" id="ARBA00038310"/>
    </source>
</evidence>
<dbReference type="PANTHER" id="PTHR43569:SF2">
    <property type="entry name" value="AMIDOHYDROLASE-RELATED DOMAIN-CONTAINING PROTEIN"/>
    <property type="match status" value="1"/>
</dbReference>
<proteinExistence type="inferred from homology"/>
<evidence type="ECO:0000313" key="4">
    <source>
        <dbReference type="EMBL" id="GGO67158.1"/>
    </source>
</evidence>
<dbReference type="SUPFAM" id="SSF51556">
    <property type="entry name" value="Metallo-dependent hydrolases"/>
    <property type="match status" value="1"/>
</dbReference>
<comment type="similarity">
    <text evidence="1">Belongs to the metallo-dependent hydrolases superfamily.</text>
</comment>
<accession>A0ABQ2N4R2</accession>
<evidence type="ECO:0000259" key="3">
    <source>
        <dbReference type="Pfam" id="PF04909"/>
    </source>
</evidence>